<dbReference type="Proteomes" id="UP000030161">
    <property type="component" value="Unassembled WGS sequence"/>
</dbReference>
<evidence type="ECO:0000313" key="5">
    <source>
        <dbReference type="Proteomes" id="UP000030161"/>
    </source>
</evidence>
<evidence type="ECO:0000256" key="2">
    <source>
        <dbReference type="ARBA" id="ARBA00023157"/>
    </source>
</evidence>
<name>A0AB34PRD4_CANAX</name>
<sequence>MMMLLLFFDLLWFFFFACRCVCVNFLQKRVSFLICSPPFKNCAKYGKRFHLHLPPLTIYHQKLSVVVEKKKETKIKAIPPASLKHTVIYIDMGNIMSVSFAPECTPAKNAYDDCFNKWYTEKFLKGKSMENECTEFWDTYITCINANLAKQGIKPMLDKAREDQPFDHQEIKESLNNEKK</sequence>
<organism evidence="4 5">
    <name type="scientific">Candida albicans P78048</name>
    <dbReference type="NCBI Taxonomy" id="1094989"/>
    <lineage>
        <taxon>Eukaryota</taxon>
        <taxon>Fungi</taxon>
        <taxon>Dikarya</taxon>
        <taxon>Ascomycota</taxon>
        <taxon>Saccharomycotina</taxon>
        <taxon>Pichiomycetes</taxon>
        <taxon>Debaryomycetaceae</taxon>
        <taxon>Candida/Lodderomyces clade</taxon>
        <taxon>Candida</taxon>
    </lineage>
</organism>
<dbReference type="AlphaFoldDB" id="A0AB34PRD4"/>
<reference evidence="4 5" key="1">
    <citation type="submission" date="2013-12" db="EMBL/GenBank/DDBJ databases">
        <title>The Genome Sequence of Candida albicans P78048.</title>
        <authorList>
            <consortium name="The Broad Institute Genome Sequencing Platform"/>
            <consortium name="The Broad Institute Genome Sequencing Center for Infectious Disease"/>
            <person name="Cuomo C."/>
            <person name="Bennett R."/>
            <person name="Hirakawa M."/>
            <person name="Noverr M."/>
            <person name="Mitchell A."/>
            <person name="Young S.K."/>
            <person name="Zeng Q."/>
            <person name="Gargeya S."/>
            <person name="Fitzgerald M."/>
            <person name="Abouelleil A."/>
            <person name="Alvarado L."/>
            <person name="Berlin A.M."/>
            <person name="Chapman S.B."/>
            <person name="Dewar J."/>
            <person name="Goldberg J."/>
            <person name="Griggs A."/>
            <person name="Gujja S."/>
            <person name="Hansen M."/>
            <person name="Howarth C."/>
            <person name="Imamovic A."/>
            <person name="Larimer J."/>
            <person name="McCowan C."/>
            <person name="Murphy C."/>
            <person name="Pearson M."/>
            <person name="Priest M."/>
            <person name="Roberts A."/>
            <person name="Saif S."/>
            <person name="Shea T."/>
            <person name="Sykes S."/>
            <person name="Wortman J."/>
            <person name="Nusbaum C."/>
            <person name="Birren B."/>
        </authorList>
    </citation>
    <scope>NUCLEOTIDE SEQUENCE [LARGE SCALE GENOMIC DNA]</scope>
    <source>
        <strain evidence="4 5">P78048</strain>
    </source>
</reference>
<evidence type="ECO:0000256" key="1">
    <source>
        <dbReference type="ARBA" id="ARBA00006196"/>
    </source>
</evidence>
<comment type="similarity">
    <text evidence="1">Belongs to the TRIAP1/MDM35 family.</text>
</comment>
<gene>
    <name evidence="4" type="ORF">MG3_03392</name>
</gene>
<dbReference type="PANTHER" id="PTHR46403:SF1">
    <property type="entry name" value="TP53-REGULATED INHIBITOR OF APOPTOSIS 1"/>
    <property type="match status" value="1"/>
</dbReference>
<proteinExistence type="inferred from homology"/>
<evidence type="ECO:0000313" key="4">
    <source>
        <dbReference type="EMBL" id="KGR09884.1"/>
    </source>
</evidence>
<dbReference type="GO" id="GO:0005634">
    <property type="term" value="C:nucleus"/>
    <property type="evidence" value="ECO:0007669"/>
    <property type="project" value="TreeGrafter"/>
</dbReference>
<evidence type="ECO:0008006" key="6">
    <source>
        <dbReference type="Google" id="ProtNLM"/>
    </source>
</evidence>
<feature type="signal peptide" evidence="3">
    <location>
        <begin position="1"/>
        <end position="20"/>
    </location>
</feature>
<dbReference type="InterPro" id="IPR007918">
    <property type="entry name" value="MDM35_apoptosis"/>
</dbReference>
<dbReference type="GO" id="GO:0005758">
    <property type="term" value="C:mitochondrial intermembrane space"/>
    <property type="evidence" value="ECO:0007669"/>
    <property type="project" value="TreeGrafter"/>
</dbReference>
<dbReference type="PANTHER" id="PTHR46403">
    <property type="entry name" value="TP53-REGULATED INHIBITOR OF APOPTOSIS 1"/>
    <property type="match status" value="1"/>
</dbReference>
<feature type="chain" id="PRO_5044331651" description="Mitochondrial distribution and morphology protein 35" evidence="3">
    <location>
        <begin position="21"/>
        <end position="180"/>
    </location>
</feature>
<dbReference type="GO" id="GO:1990050">
    <property type="term" value="F:phosphatidic acid transfer activity"/>
    <property type="evidence" value="ECO:0007669"/>
    <property type="project" value="TreeGrafter"/>
</dbReference>
<keyword evidence="3" id="KW-0732">Signal</keyword>
<comment type="caution">
    <text evidence="4">The sequence shown here is derived from an EMBL/GenBank/DDBJ whole genome shotgun (WGS) entry which is preliminary data.</text>
</comment>
<evidence type="ECO:0000256" key="3">
    <source>
        <dbReference type="SAM" id="SignalP"/>
    </source>
</evidence>
<dbReference type="GO" id="GO:0005829">
    <property type="term" value="C:cytosol"/>
    <property type="evidence" value="ECO:0007669"/>
    <property type="project" value="TreeGrafter"/>
</dbReference>
<dbReference type="GO" id="GO:0045332">
    <property type="term" value="P:phospholipid translocation"/>
    <property type="evidence" value="ECO:0007669"/>
    <property type="project" value="TreeGrafter"/>
</dbReference>
<dbReference type="Pfam" id="PF05254">
    <property type="entry name" value="UPF0203"/>
    <property type="match status" value="1"/>
</dbReference>
<protein>
    <recommendedName>
        <fullName evidence="6">Mitochondrial distribution and morphology protein 35</fullName>
    </recommendedName>
</protein>
<accession>A0AB34PRD4</accession>
<keyword evidence="2" id="KW-1015">Disulfide bond</keyword>
<dbReference type="EMBL" id="AJIX01000024">
    <property type="protein sequence ID" value="KGR09884.1"/>
    <property type="molecule type" value="Genomic_DNA"/>
</dbReference>